<accession>A0A6L2K3I7</accession>
<evidence type="ECO:0000313" key="2">
    <source>
        <dbReference type="EMBL" id="GEU43400.1"/>
    </source>
</evidence>
<dbReference type="AlphaFoldDB" id="A0A6L2K3I7"/>
<reference evidence="2" key="1">
    <citation type="journal article" date="2019" name="Sci. Rep.">
        <title>Draft genome of Tanacetum cinerariifolium, the natural source of mosquito coil.</title>
        <authorList>
            <person name="Yamashiro T."/>
            <person name="Shiraishi A."/>
            <person name="Satake H."/>
            <person name="Nakayama K."/>
        </authorList>
    </citation>
    <scope>NUCLEOTIDE SEQUENCE</scope>
</reference>
<dbReference type="EMBL" id="BKCJ010001704">
    <property type="protein sequence ID" value="GEU43400.1"/>
    <property type="molecule type" value="Genomic_DNA"/>
</dbReference>
<gene>
    <name evidence="2" type="ORF">Tci_015378</name>
</gene>
<comment type="caution">
    <text evidence="2">The sequence shown here is derived from an EMBL/GenBank/DDBJ whole genome shotgun (WGS) entry which is preliminary data.</text>
</comment>
<dbReference type="Pfam" id="PF03732">
    <property type="entry name" value="Retrotrans_gag"/>
    <property type="match status" value="1"/>
</dbReference>
<evidence type="ECO:0000259" key="1">
    <source>
        <dbReference type="Pfam" id="PF03732"/>
    </source>
</evidence>
<proteinExistence type="predicted"/>
<dbReference type="InterPro" id="IPR005162">
    <property type="entry name" value="Retrotrans_gag_dom"/>
</dbReference>
<sequence length="717" mass="81767">MTTLADKAILSDADNRPPMLEKDIFSLLLNVMNIYNVKLEQFQVNTKFLNTLPHEWSKFVTDVKLVRELHTTNIDQLHAYLGQHEFHANKVRLIHKRNSGPLTLVATHQITQSPYQNRHNSYQNSQFQPQVSLYQSPQYGLPYQSQQYPTNQTSTPLSITYPSNDYQSLVHHNVYSPLQSILQLEYPPAVNLQPQQAEFPQLDSSLTIPVFNQGEDPIDPINHMMSFLSADVILNKLLLVQAQANGQILHEEELAFLADLGITEGQATQTVITYNATYQVDALDAYDSDCDELNTAKVALMVNLSHYGSDVLAELEPKLYDGNVIKSLSAIVIPDSEVTLMLAEESFKNAFKTTGSNEMLKVDGEPIALKLLNNKTVHSDYLRHTQEHAVILRKVVEQEKSQNPLNNSLDHALGNACPLSMITTTTETRLAGYKFAGNALAWWKAYKQAKGGDAWLITVTWADFKKLFFLQFFPRDEQELLKREYHSIRQTNTETSTEFMQHFLRLVGFLGAAAGTEEEQAKNFQRGLRRSTLNHLMCMLYTDVAQSHSKILLKQQDLMVLEKKVNTTPVDYAVLNQLSQDFEKRFVPQTELSAQQAFWSQNSMNSSYPSPSCRPIKFDVPKELPRVNMVNTSLKKLKHYLAGFDVVVKERTTATTITEGLWGFEHTKACFRDEIILFVKALKVIFNTFDQYLIDELTEVQNVFHQMEQAVEQHHLE</sequence>
<feature type="domain" description="Retrotransposon gag" evidence="1">
    <location>
        <begin position="430"/>
        <end position="530"/>
    </location>
</feature>
<name>A0A6L2K3I7_TANCI</name>
<organism evidence="2">
    <name type="scientific">Tanacetum cinerariifolium</name>
    <name type="common">Dalmatian daisy</name>
    <name type="synonym">Chrysanthemum cinerariifolium</name>
    <dbReference type="NCBI Taxonomy" id="118510"/>
    <lineage>
        <taxon>Eukaryota</taxon>
        <taxon>Viridiplantae</taxon>
        <taxon>Streptophyta</taxon>
        <taxon>Embryophyta</taxon>
        <taxon>Tracheophyta</taxon>
        <taxon>Spermatophyta</taxon>
        <taxon>Magnoliopsida</taxon>
        <taxon>eudicotyledons</taxon>
        <taxon>Gunneridae</taxon>
        <taxon>Pentapetalae</taxon>
        <taxon>asterids</taxon>
        <taxon>campanulids</taxon>
        <taxon>Asterales</taxon>
        <taxon>Asteraceae</taxon>
        <taxon>Asteroideae</taxon>
        <taxon>Anthemideae</taxon>
        <taxon>Anthemidinae</taxon>
        <taxon>Tanacetum</taxon>
    </lineage>
</organism>
<protein>
    <submittedName>
        <fullName evidence="2">Zinc finger, CCHC-type, retrotransposon Gag domain protein</fullName>
    </submittedName>
</protein>